<evidence type="ECO:0000256" key="9">
    <source>
        <dbReference type="ARBA" id="ARBA00045724"/>
    </source>
</evidence>
<evidence type="ECO:0000313" key="11">
    <source>
        <dbReference type="EMBL" id="MCD7108674.1"/>
    </source>
</evidence>
<dbReference type="Gene3D" id="3.40.630.30">
    <property type="match status" value="1"/>
</dbReference>
<evidence type="ECO:0000256" key="7">
    <source>
        <dbReference type="ARBA" id="ARBA00039058"/>
    </source>
</evidence>
<evidence type="ECO:0000256" key="4">
    <source>
        <dbReference type="ARBA" id="ARBA00023098"/>
    </source>
</evidence>
<keyword evidence="5" id="KW-0012">Acyltransferase</keyword>
<comment type="function">
    <text evidence="9">Catalyzes the first step in the biosynthesis of ornithine lipids, which are phosphorus-free membrane lipids. Catalyzes the 3-hydroxyacyl-acyl carrier protein-dependent acylation of ornithine to form lyso-ornithine lipid (LOL).</text>
</comment>
<dbReference type="EC" id="2.3.2.30" evidence="7"/>
<evidence type="ECO:0000256" key="1">
    <source>
        <dbReference type="ARBA" id="ARBA00005189"/>
    </source>
</evidence>
<evidence type="ECO:0000256" key="10">
    <source>
        <dbReference type="ARBA" id="ARBA00047785"/>
    </source>
</evidence>
<gene>
    <name evidence="11" type="ORF">LRX75_06425</name>
</gene>
<evidence type="ECO:0000256" key="5">
    <source>
        <dbReference type="ARBA" id="ARBA00023315"/>
    </source>
</evidence>
<dbReference type="InterPro" id="IPR016181">
    <property type="entry name" value="Acyl_CoA_acyltransferase"/>
</dbReference>
<accession>A0A9X1NRF9</accession>
<dbReference type="SUPFAM" id="SSF55729">
    <property type="entry name" value="Acyl-CoA N-acyltransferases (Nat)"/>
    <property type="match status" value="1"/>
</dbReference>
<comment type="pathway">
    <text evidence="1">Lipid metabolism.</text>
</comment>
<proteinExistence type="inferred from homology"/>
<comment type="similarity">
    <text evidence="6">Belongs to the acetyltransferase family. OlsB subfamily.</text>
</comment>
<reference evidence="11" key="1">
    <citation type="submission" date="2021-12" db="EMBL/GenBank/DDBJ databases">
        <authorList>
            <person name="Li Y."/>
        </authorList>
    </citation>
    <scope>NUCLEOTIDE SEQUENCE</scope>
    <source>
        <strain evidence="11">DKSPLA3</strain>
    </source>
</reference>
<dbReference type="InterPro" id="IPR052351">
    <property type="entry name" value="Ornithine_N-alpha-AT"/>
</dbReference>
<sequence>MTIEILESVSALRTMSVPVPSPAIVRARPPREAAPASDVLGRIGPLETRIARTASEIDAAQALRYKVFVEEMGARVPAGAALLGRDIDGWDAVCDHLLVLDTSLLGPSEAQIVGTYRLLRQDVAAAADGFYSASEFLVDPLIARHPGKRFMELGRSCVLPSYRTKRTVELLWQGNWAYALKHGIDAMFGCASFPGTVPEHHALALSFLHHTVPASGEWQVKARPELYRVMDLMPVEAIQARAALSAMPPLIKGYLRIGAMVGDGAVVDEAFRTTDILVVLPITNIAGRYLNYYGADATRFAL</sequence>
<keyword evidence="12" id="KW-1185">Reference proteome</keyword>
<dbReference type="RefSeq" id="WP_231812839.1">
    <property type="nucleotide sequence ID" value="NZ_JAJOZR010000003.1"/>
</dbReference>
<organism evidence="11 12">
    <name type="scientific">Rhizobium quercicola</name>
    <dbReference type="NCBI Taxonomy" id="2901226"/>
    <lineage>
        <taxon>Bacteria</taxon>
        <taxon>Pseudomonadati</taxon>
        <taxon>Pseudomonadota</taxon>
        <taxon>Alphaproteobacteria</taxon>
        <taxon>Hyphomicrobiales</taxon>
        <taxon>Rhizobiaceae</taxon>
        <taxon>Rhizobium/Agrobacterium group</taxon>
        <taxon>Rhizobium</taxon>
    </lineage>
</organism>
<keyword evidence="2" id="KW-0444">Lipid biosynthesis</keyword>
<dbReference type="GO" id="GO:0043810">
    <property type="term" value="F:ornithine-acyl [acyl carrier protein] N-acyltransferase activity"/>
    <property type="evidence" value="ECO:0007669"/>
    <property type="project" value="UniProtKB-EC"/>
</dbReference>
<keyword evidence="3" id="KW-0808">Transferase</keyword>
<keyword evidence="4" id="KW-0443">Lipid metabolism</keyword>
<evidence type="ECO:0000313" key="12">
    <source>
        <dbReference type="Proteomes" id="UP001139089"/>
    </source>
</evidence>
<evidence type="ECO:0000256" key="2">
    <source>
        <dbReference type="ARBA" id="ARBA00022516"/>
    </source>
</evidence>
<evidence type="ECO:0000256" key="8">
    <source>
        <dbReference type="ARBA" id="ARBA00039866"/>
    </source>
</evidence>
<evidence type="ECO:0000256" key="3">
    <source>
        <dbReference type="ARBA" id="ARBA00022679"/>
    </source>
</evidence>
<dbReference type="AlphaFoldDB" id="A0A9X1NRF9"/>
<dbReference type="GO" id="GO:0006629">
    <property type="term" value="P:lipid metabolic process"/>
    <property type="evidence" value="ECO:0007669"/>
    <property type="project" value="UniProtKB-KW"/>
</dbReference>
<dbReference type="EMBL" id="JAJOZR010000003">
    <property type="protein sequence ID" value="MCD7108674.1"/>
    <property type="molecule type" value="Genomic_DNA"/>
</dbReference>
<dbReference type="PANTHER" id="PTHR37323:SF1">
    <property type="entry name" value="L-ORNITHINE N(ALPHA)-ACYLTRANSFERASE"/>
    <property type="match status" value="1"/>
</dbReference>
<protein>
    <recommendedName>
        <fullName evidence="8">L-ornithine N(alpha)-acyltransferase</fullName>
        <ecNumber evidence="7">2.3.2.30</ecNumber>
    </recommendedName>
</protein>
<name>A0A9X1NRF9_9HYPH</name>
<dbReference type="PANTHER" id="PTHR37323">
    <property type="entry name" value="GCN5-RELATED N-ACETYLTRANSFERASE"/>
    <property type="match status" value="1"/>
</dbReference>
<comment type="caution">
    <text evidence="11">The sequence shown here is derived from an EMBL/GenBank/DDBJ whole genome shotgun (WGS) entry which is preliminary data.</text>
</comment>
<dbReference type="Pfam" id="PF13444">
    <property type="entry name" value="Acetyltransf_5"/>
    <property type="match status" value="1"/>
</dbReference>
<comment type="catalytic activity">
    <reaction evidence="10">
        <text>a (3R)-hydroxyacyl-[ACP] + L-ornithine = a lyso-ornithine lipid + holo-[ACP] + H(+)</text>
        <dbReference type="Rhea" id="RHEA:20633"/>
        <dbReference type="Rhea" id="RHEA-COMP:9685"/>
        <dbReference type="Rhea" id="RHEA-COMP:9945"/>
        <dbReference type="ChEBI" id="CHEBI:15378"/>
        <dbReference type="ChEBI" id="CHEBI:46911"/>
        <dbReference type="ChEBI" id="CHEBI:64479"/>
        <dbReference type="ChEBI" id="CHEBI:78827"/>
        <dbReference type="ChEBI" id="CHEBI:138482"/>
        <dbReference type="EC" id="2.3.2.30"/>
    </reaction>
    <physiologicalReaction direction="left-to-right" evidence="10">
        <dbReference type="Rhea" id="RHEA:20634"/>
    </physiologicalReaction>
</comment>
<dbReference type="Proteomes" id="UP001139089">
    <property type="component" value="Unassembled WGS sequence"/>
</dbReference>
<evidence type="ECO:0000256" key="6">
    <source>
        <dbReference type="ARBA" id="ARBA00038095"/>
    </source>
</evidence>